<dbReference type="AlphaFoldDB" id="A0A5B8ICS1"/>
<evidence type="ECO:0000313" key="1">
    <source>
        <dbReference type="EMBL" id="QDY75702.1"/>
    </source>
</evidence>
<dbReference type="RefSeq" id="WP_146479012.1">
    <property type="nucleotide sequence ID" value="NZ_CP042266.1"/>
</dbReference>
<gene>
    <name evidence="1" type="ORF">FQU76_03310</name>
</gene>
<proteinExistence type="predicted"/>
<name>A0A5B8ICS1_9ACTN</name>
<dbReference type="Proteomes" id="UP000320580">
    <property type="component" value="Chromosome"/>
</dbReference>
<reference evidence="1 2" key="1">
    <citation type="submission" date="2019-07" db="EMBL/GenBank/DDBJ databases">
        <authorList>
            <person name="Zhu P."/>
        </authorList>
    </citation>
    <scope>NUCLEOTIDE SEQUENCE [LARGE SCALE GENOMIC DNA]</scope>
    <source>
        <strain evidence="1 2">SSL-25</strain>
    </source>
</reference>
<organism evidence="1 2">
    <name type="scientific">Streptomyces qinzhouensis</name>
    <dbReference type="NCBI Taxonomy" id="2599401"/>
    <lineage>
        <taxon>Bacteria</taxon>
        <taxon>Bacillati</taxon>
        <taxon>Actinomycetota</taxon>
        <taxon>Actinomycetes</taxon>
        <taxon>Kitasatosporales</taxon>
        <taxon>Streptomycetaceae</taxon>
        <taxon>Streptomyces</taxon>
    </lineage>
</organism>
<dbReference type="OrthoDB" id="3686660at2"/>
<protein>
    <submittedName>
        <fullName evidence="1">Uncharacterized protein</fullName>
    </submittedName>
</protein>
<dbReference type="KEGG" id="sqz:FQU76_03310"/>
<keyword evidence="2" id="KW-1185">Reference proteome</keyword>
<dbReference type="EMBL" id="CP042266">
    <property type="protein sequence ID" value="QDY75702.1"/>
    <property type="molecule type" value="Genomic_DNA"/>
</dbReference>
<evidence type="ECO:0000313" key="2">
    <source>
        <dbReference type="Proteomes" id="UP000320580"/>
    </source>
</evidence>
<sequence>MTTSSVTSSALPPGGFGNGIFRAYVNGRERPGAGEFTVLTGERNPAGPGRDVLYGKGVPGTSFLRVADLGTGRVYVQGQLLTHADEVSLDPSVRSVRVSEAESVTRWSVTDAFDLEQRVTVSGTTAADSRVTVTTRITDVRTERHRFRIEYLWDTAVAGDDGPVVQPGAAGASFRPFEPVDSTEQTFERSTGDLAVADKYANPGSPTFAVAVSGTGNARAVPDQVQFVCLAEAVFAPIGGYVTDPARDISSPASDCRPPTGGPDSGLLLLWSRDAAEDDATVAAVLRMSPAAPYASTLRAGPVSLSSATATLTDTATGRPVAGRGLVFTSGGRVRCTVVTDGDGRATCDALLGGLLGYDVDFAGDAIWAAAHAHGGLPRGAEEGGGGEA</sequence>
<accession>A0A5B8ICS1</accession>